<feature type="domain" description="Anti-sigma K factor RskA C-terminal" evidence="1">
    <location>
        <begin position="108"/>
        <end position="234"/>
    </location>
</feature>
<evidence type="ECO:0000313" key="3">
    <source>
        <dbReference type="Proteomes" id="UP001336250"/>
    </source>
</evidence>
<dbReference type="GO" id="GO:0006417">
    <property type="term" value="P:regulation of translation"/>
    <property type="evidence" value="ECO:0007669"/>
    <property type="project" value="TreeGrafter"/>
</dbReference>
<dbReference type="Proteomes" id="UP001336250">
    <property type="component" value="Unassembled WGS sequence"/>
</dbReference>
<evidence type="ECO:0000313" key="2">
    <source>
        <dbReference type="EMBL" id="MEF7612572.1"/>
    </source>
</evidence>
<dbReference type="InterPro" id="IPR051474">
    <property type="entry name" value="Anti-sigma-K/W_factor"/>
</dbReference>
<dbReference type="EMBL" id="JAZIBG010000008">
    <property type="protein sequence ID" value="MEF7612572.1"/>
    <property type="molecule type" value="Genomic_DNA"/>
</dbReference>
<gene>
    <name evidence="2" type="ORF">V4F39_01535</name>
</gene>
<dbReference type="Pfam" id="PF10099">
    <property type="entry name" value="RskA_C"/>
    <property type="match status" value="1"/>
</dbReference>
<organism evidence="2 3">
    <name type="scientific">Aquincola agrisoli</name>
    <dbReference type="NCBI Taxonomy" id="3119538"/>
    <lineage>
        <taxon>Bacteria</taxon>
        <taxon>Pseudomonadati</taxon>
        <taxon>Pseudomonadota</taxon>
        <taxon>Betaproteobacteria</taxon>
        <taxon>Burkholderiales</taxon>
        <taxon>Sphaerotilaceae</taxon>
        <taxon>Aquincola</taxon>
    </lineage>
</organism>
<proteinExistence type="predicted"/>
<evidence type="ECO:0000259" key="1">
    <source>
        <dbReference type="Pfam" id="PF10099"/>
    </source>
</evidence>
<dbReference type="PANTHER" id="PTHR37461:SF1">
    <property type="entry name" value="ANTI-SIGMA-K FACTOR RSKA"/>
    <property type="match status" value="1"/>
</dbReference>
<name>A0AAW9QBG9_9BURK</name>
<dbReference type="RefSeq" id="WP_332287468.1">
    <property type="nucleotide sequence ID" value="NZ_JAZIBG010000008.1"/>
</dbReference>
<dbReference type="PANTHER" id="PTHR37461">
    <property type="entry name" value="ANTI-SIGMA-K FACTOR RSKA"/>
    <property type="match status" value="1"/>
</dbReference>
<reference evidence="2 3" key="1">
    <citation type="submission" date="2024-02" db="EMBL/GenBank/DDBJ databases">
        <title>Genome sequence of Aquincola sp. MAHUQ-54.</title>
        <authorList>
            <person name="Huq M.A."/>
        </authorList>
    </citation>
    <scope>NUCLEOTIDE SEQUENCE [LARGE SCALE GENOMIC DNA]</scope>
    <source>
        <strain evidence="2 3">MAHUQ-54</strain>
    </source>
</reference>
<dbReference type="GO" id="GO:0016989">
    <property type="term" value="F:sigma factor antagonist activity"/>
    <property type="evidence" value="ECO:0007669"/>
    <property type="project" value="TreeGrafter"/>
</dbReference>
<accession>A0AAW9QBG9</accession>
<sequence length="243" mass="25928">MIDLQDPEGRTAAAGEYVLGTLEPQDVAAFEAALAHDRPLLAEVYAWQDRLLSLSAQARPVLPGRQLWPRIEASLPAPAPARTTPTAAPARGVPWWQRLRLWQGVSLAAVAASLWMAVLLVERAPDADAGQRYVALLQSPGDQSTGWVVEVVEGRTVRLVPAADTGPVPAGRSLQFWTKPEGAAGPTSLGLVRAGQTLELPVSRLPPGLGPRQLFEITLEPENGSPLDRPTGPILYVGRTVGL</sequence>
<dbReference type="AlphaFoldDB" id="A0AAW9QBG9"/>
<keyword evidence="3" id="KW-1185">Reference proteome</keyword>
<dbReference type="InterPro" id="IPR018764">
    <property type="entry name" value="RskA_C"/>
</dbReference>
<dbReference type="GO" id="GO:0005886">
    <property type="term" value="C:plasma membrane"/>
    <property type="evidence" value="ECO:0007669"/>
    <property type="project" value="InterPro"/>
</dbReference>
<protein>
    <submittedName>
        <fullName evidence="2">Anti-sigma factor</fullName>
    </submittedName>
</protein>
<comment type="caution">
    <text evidence="2">The sequence shown here is derived from an EMBL/GenBank/DDBJ whole genome shotgun (WGS) entry which is preliminary data.</text>
</comment>